<dbReference type="GO" id="GO:0016763">
    <property type="term" value="F:pentosyltransferase activity"/>
    <property type="evidence" value="ECO:0007669"/>
    <property type="project" value="TreeGrafter"/>
</dbReference>
<evidence type="ECO:0000256" key="7">
    <source>
        <dbReference type="ARBA" id="ARBA00023136"/>
    </source>
</evidence>
<evidence type="ECO:0000256" key="3">
    <source>
        <dbReference type="ARBA" id="ARBA00022676"/>
    </source>
</evidence>
<proteinExistence type="predicted"/>
<evidence type="ECO:0000313" key="11">
    <source>
        <dbReference type="Proteomes" id="UP000007721"/>
    </source>
</evidence>
<dbReference type="GO" id="GO:0010041">
    <property type="term" value="P:response to iron(III) ion"/>
    <property type="evidence" value="ECO:0007669"/>
    <property type="project" value="TreeGrafter"/>
</dbReference>
<keyword evidence="2" id="KW-1003">Cell membrane</keyword>
<keyword evidence="4 10" id="KW-0808">Transferase</keyword>
<dbReference type="Proteomes" id="UP000007721">
    <property type="component" value="Chromosome"/>
</dbReference>
<reference evidence="10 11" key="1">
    <citation type="submission" date="2009-01" db="EMBL/GenBank/DDBJ databases">
        <title>Complete sequence of Geobacter sp. FRC-32.</title>
        <authorList>
            <consortium name="US DOE Joint Genome Institute"/>
            <person name="Lucas S."/>
            <person name="Copeland A."/>
            <person name="Lapidus A."/>
            <person name="Glavina del Rio T."/>
            <person name="Dalin E."/>
            <person name="Tice H."/>
            <person name="Bruce D."/>
            <person name="Goodwin L."/>
            <person name="Pitluck S."/>
            <person name="Saunders E."/>
            <person name="Brettin T."/>
            <person name="Detter J.C."/>
            <person name="Han C."/>
            <person name="Larimer F."/>
            <person name="Land M."/>
            <person name="Hauser L."/>
            <person name="Kyrpides N."/>
            <person name="Ovchinnikova G."/>
            <person name="Kostka J."/>
            <person name="Richardson P."/>
        </authorList>
    </citation>
    <scope>NUCLEOTIDE SEQUENCE [LARGE SCALE GENOMIC DNA]</scope>
    <source>
        <strain evidence="11">DSM 22248 / JCM 15807 / FRC-32</strain>
    </source>
</reference>
<dbReference type="InterPro" id="IPR040845">
    <property type="entry name" value="Arnt_C"/>
</dbReference>
<dbReference type="KEGG" id="geo:Geob_1553"/>
<evidence type="ECO:0000256" key="1">
    <source>
        <dbReference type="ARBA" id="ARBA00004651"/>
    </source>
</evidence>
<evidence type="ECO:0000256" key="4">
    <source>
        <dbReference type="ARBA" id="ARBA00022679"/>
    </source>
</evidence>
<feature type="domain" description="Aminoarabinose transferase C-terminal" evidence="9">
    <location>
        <begin position="452"/>
        <end position="552"/>
    </location>
</feature>
<dbReference type="InterPro" id="IPR050297">
    <property type="entry name" value="LipidA_mod_glycosyltrf_83"/>
</dbReference>
<keyword evidence="6" id="KW-1133">Transmembrane helix</keyword>
<dbReference type="InterPro" id="IPR038731">
    <property type="entry name" value="RgtA/B/C-like"/>
</dbReference>
<accession>B9M5F6</accession>
<evidence type="ECO:0000256" key="5">
    <source>
        <dbReference type="ARBA" id="ARBA00022692"/>
    </source>
</evidence>
<sequence length="553" mass="62397">MQSLIDFFRNKDGSPIRDLGLLLFVFGLSFFHFLGRLPLLETDEGRYMEIPREMLERGDFITPTLNYVKYFEKPPLHYWFNALSIKLFGLTEFAGRFSGALWGVLGITLAYYLGRKLFGRREGLYGALILGTSAGYLIQSRTNITDTTLTICMTASLAFFVIAIRSQEKNKSLHYYLFYAFAALAVLAKGLIGIVLPGAVIFCYLLITRRWSLLKEMRLPTGILVFLLVAAPWFVMVSQRNPEFARFFFIHEHFERFLTKVHNRYKPFWFYVPVLLGCMLPWSFFIPSAFINAWKERKTTGADARLFLALWVIVIFVFFSKSNSKLIPYILPIYLPLAILIGGTFVSAMEKGFRPLKANVIVASIALTLAGLSAIMYPLVAAKPQIAMQGGIIIGLCLLGLGLPALVTSWKGQTAALFCSLTIFSYSFGLFAPPVIYAKIAQRKSSRELALIVREKAGKDAVVATFEYEQGLPFYSQRRVVVVGGRGELEFGSNQGDQSAWFIGLDQFADLWNSSRPVFALVQQRELVVLEKLLSTPIKELGRQGRRILITNH</sequence>
<dbReference type="OrthoDB" id="9815691at2"/>
<organism evidence="10 11">
    <name type="scientific">Geotalea daltonii (strain DSM 22248 / JCM 15807 / FRC-32)</name>
    <name type="common">Geobacter daltonii</name>
    <dbReference type="NCBI Taxonomy" id="316067"/>
    <lineage>
        <taxon>Bacteria</taxon>
        <taxon>Pseudomonadati</taxon>
        <taxon>Thermodesulfobacteriota</taxon>
        <taxon>Desulfuromonadia</taxon>
        <taxon>Geobacterales</taxon>
        <taxon>Geobacteraceae</taxon>
        <taxon>Geotalea</taxon>
    </lineage>
</organism>
<evidence type="ECO:0000256" key="2">
    <source>
        <dbReference type="ARBA" id="ARBA00022475"/>
    </source>
</evidence>
<keyword evidence="11" id="KW-1185">Reference proteome</keyword>
<evidence type="ECO:0000313" key="10">
    <source>
        <dbReference type="EMBL" id="ACM19911.1"/>
    </source>
</evidence>
<dbReference type="CAZy" id="GT83">
    <property type="family name" value="Glycosyltransferase Family 83"/>
</dbReference>
<feature type="domain" description="Glycosyltransferase RgtA/B/C/D-like" evidence="8">
    <location>
        <begin position="73"/>
        <end position="234"/>
    </location>
</feature>
<keyword evidence="5" id="KW-0812">Transmembrane</keyword>
<evidence type="ECO:0000256" key="6">
    <source>
        <dbReference type="ARBA" id="ARBA00022989"/>
    </source>
</evidence>
<dbReference type="Pfam" id="PF18583">
    <property type="entry name" value="Arnt_C"/>
    <property type="match status" value="1"/>
</dbReference>
<dbReference type="Pfam" id="PF13231">
    <property type="entry name" value="PMT_2"/>
    <property type="match status" value="1"/>
</dbReference>
<gene>
    <name evidence="10" type="primary">arnT</name>
    <name evidence="10" type="ordered locus">Geob_1553</name>
</gene>
<dbReference type="RefSeq" id="WP_012646640.1">
    <property type="nucleotide sequence ID" value="NC_011979.1"/>
</dbReference>
<keyword evidence="3" id="KW-0328">Glycosyltransferase</keyword>
<comment type="subcellular location">
    <subcellularLocation>
        <location evidence="1">Cell membrane</location>
        <topology evidence="1">Multi-pass membrane protein</topology>
    </subcellularLocation>
</comment>
<protein>
    <submittedName>
        <fullName evidence="10">Undecaprenyl-phospho-4-amino-4-deoxy-alpha-L-arabinopyranose--lipid A-core 4-amino-4-deoxy-alpha-L-arabinopyranosyltransferase, putative</fullName>
    </submittedName>
</protein>
<evidence type="ECO:0000259" key="9">
    <source>
        <dbReference type="Pfam" id="PF18583"/>
    </source>
</evidence>
<dbReference type="PANTHER" id="PTHR33908:SF3">
    <property type="entry name" value="UNDECAPRENYL PHOSPHATE-ALPHA-4-AMINO-4-DEOXY-L-ARABINOSE ARABINOSYL TRANSFERASE"/>
    <property type="match status" value="1"/>
</dbReference>
<name>B9M5F6_GEODF</name>
<dbReference type="GO" id="GO:0009103">
    <property type="term" value="P:lipopolysaccharide biosynthetic process"/>
    <property type="evidence" value="ECO:0007669"/>
    <property type="project" value="UniProtKB-ARBA"/>
</dbReference>
<dbReference type="eggNOG" id="COG1807">
    <property type="taxonomic scope" value="Bacteria"/>
</dbReference>
<dbReference type="HOGENOM" id="CLU_019200_0_0_7"/>
<dbReference type="EMBL" id="CP001390">
    <property type="protein sequence ID" value="ACM19911.1"/>
    <property type="molecule type" value="Genomic_DNA"/>
</dbReference>
<dbReference type="GO" id="GO:0005886">
    <property type="term" value="C:plasma membrane"/>
    <property type="evidence" value="ECO:0007669"/>
    <property type="project" value="UniProtKB-SubCell"/>
</dbReference>
<dbReference type="PANTHER" id="PTHR33908">
    <property type="entry name" value="MANNOSYLTRANSFERASE YKCB-RELATED"/>
    <property type="match status" value="1"/>
</dbReference>
<dbReference type="AlphaFoldDB" id="B9M5F6"/>
<dbReference type="STRING" id="316067.Geob_1553"/>
<keyword evidence="7" id="KW-0472">Membrane</keyword>
<evidence type="ECO:0000259" key="8">
    <source>
        <dbReference type="Pfam" id="PF13231"/>
    </source>
</evidence>